<dbReference type="PANTHER" id="PTHR42918">
    <property type="entry name" value="LYSYL-TRNA SYNTHETASE"/>
    <property type="match status" value="1"/>
</dbReference>
<evidence type="ECO:0000313" key="11">
    <source>
        <dbReference type="EMBL" id="MYM19092.1"/>
    </source>
</evidence>
<dbReference type="EC" id="6.1.1.6" evidence="11"/>
<feature type="transmembrane region" description="Helical" evidence="9">
    <location>
        <begin position="178"/>
        <end position="199"/>
    </location>
</feature>
<feature type="region of interest" description="Disordered" evidence="8">
    <location>
        <begin position="1"/>
        <end position="26"/>
    </location>
</feature>
<keyword evidence="11" id="KW-0808">Transferase</keyword>
<dbReference type="GO" id="GO:0000049">
    <property type="term" value="F:tRNA binding"/>
    <property type="evidence" value="ECO:0007669"/>
    <property type="project" value="TreeGrafter"/>
</dbReference>
<feature type="domain" description="Aminoacyl-transfer RNA synthetases class-II family profile" evidence="10">
    <location>
        <begin position="800"/>
        <end position="1123"/>
    </location>
</feature>
<dbReference type="InterPro" id="IPR045864">
    <property type="entry name" value="aa-tRNA-synth_II/BPL/LPL"/>
</dbReference>
<evidence type="ECO:0000256" key="5">
    <source>
        <dbReference type="ARBA" id="ARBA00022840"/>
    </source>
</evidence>
<keyword evidence="4" id="KW-0547">Nucleotide-binding</keyword>
<dbReference type="InterPro" id="IPR024320">
    <property type="entry name" value="LPG_synthase_C"/>
</dbReference>
<reference evidence="11 12" key="1">
    <citation type="submission" date="2020-01" db="EMBL/GenBank/DDBJ databases">
        <authorList>
            <person name="Deng T."/>
        </authorList>
    </citation>
    <scope>NUCLEOTIDE SEQUENCE [LARGE SCALE GENOMIC DNA]</scope>
    <source>
        <strain evidence="11 12">5221</strain>
    </source>
</reference>
<name>A0A6N9H679_9MICO</name>
<evidence type="ECO:0000256" key="9">
    <source>
        <dbReference type="SAM" id="Phobius"/>
    </source>
</evidence>
<dbReference type="PRINTS" id="PR00982">
    <property type="entry name" value="TRNASYNTHLYS"/>
</dbReference>
<evidence type="ECO:0000256" key="1">
    <source>
        <dbReference type="ARBA" id="ARBA00004141"/>
    </source>
</evidence>
<keyword evidence="5" id="KW-0067">ATP-binding</keyword>
<feature type="transmembrane region" description="Helical" evidence="9">
    <location>
        <begin position="238"/>
        <end position="260"/>
    </location>
</feature>
<proteinExistence type="predicted"/>
<keyword evidence="3 9" id="KW-0812">Transmembrane</keyword>
<evidence type="ECO:0000256" key="8">
    <source>
        <dbReference type="SAM" id="MobiDB-lite"/>
    </source>
</evidence>
<feature type="transmembrane region" description="Helical" evidence="9">
    <location>
        <begin position="107"/>
        <end position="130"/>
    </location>
</feature>
<dbReference type="NCBIfam" id="NF001756">
    <property type="entry name" value="PRK00484.1"/>
    <property type="match status" value="1"/>
</dbReference>
<dbReference type="InterPro" id="IPR006195">
    <property type="entry name" value="aa-tRNA-synth_II"/>
</dbReference>
<dbReference type="GO" id="GO:0005524">
    <property type="term" value="F:ATP binding"/>
    <property type="evidence" value="ECO:0007669"/>
    <property type="project" value="UniProtKB-KW"/>
</dbReference>
<evidence type="ECO:0000256" key="7">
    <source>
        <dbReference type="ARBA" id="ARBA00023146"/>
    </source>
</evidence>
<keyword evidence="9" id="KW-0472">Membrane</keyword>
<feature type="transmembrane region" description="Helical" evidence="9">
    <location>
        <begin position="81"/>
        <end position="100"/>
    </location>
</feature>
<accession>A0A6N9H679</accession>
<dbReference type="CDD" id="cd04322">
    <property type="entry name" value="LysRS_N"/>
    <property type="match status" value="1"/>
</dbReference>
<evidence type="ECO:0000256" key="6">
    <source>
        <dbReference type="ARBA" id="ARBA00022989"/>
    </source>
</evidence>
<dbReference type="RefSeq" id="WP_160952531.1">
    <property type="nucleotide sequence ID" value="NZ_WWEQ01000010.1"/>
</dbReference>
<dbReference type="Proteomes" id="UP000469215">
    <property type="component" value="Unassembled WGS sequence"/>
</dbReference>
<keyword evidence="11" id="KW-0012">Acyltransferase</keyword>
<dbReference type="EMBL" id="WWEQ01000010">
    <property type="protein sequence ID" value="MYM19092.1"/>
    <property type="molecule type" value="Genomic_DNA"/>
</dbReference>
<feature type="transmembrane region" description="Helical" evidence="9">
    <location>
        <begin position="39"/>
        <end position="61"/>
    </location>
</feature>
<dbReference type="PANTHER" id="PTHR42918:SF15">
    <property type="entry name" value="LYSINE--TRNA LIGASE, CHLOROPLASTIC_MITOCHONDRIAL"/>
    <property type="match status" value="1"/>
</dbReference>
<dbReference type="SUPFAM" id="SSF50249">
    <property type="entry name" value="Nucleic acid-binding proteins"/>
    <property type="match status" value="1"/>
</dbReference>
<dbReference type="PROSITE" id="PS50862">
    <property type="entry name" value="AA_TRNA_LIGASE_II"/>
    <property type="match status" value="1"/>
</dbReference>
<gene>
    <name evidence="11" type="primary">lysX</name>
    <name evidence="11" type="ORF">GSY69_03665</name>
</gene>
<dbReference type="GO" id="GO:0050071">
    <property type="term" value="F:phosphatidylglycerol lysyltransferase activity"/>
    <property type="evidence" value="ECO:0007669"/>
    <property type="project" value="UniProtKB-EC"/>
</dbReference>
<dbReference type="InterPro" id="IPR004365">
    <property type="entry name" value="NA-bd_OB_tRNA"/>
</dbReference>
<comment type="caution">
    <text evidence="11">The sequence shown here is derived from an EMBL/GenBank/DDBJ whole genome shotgun (WGS) entry which is preliminary data.</text>
</comment>
<feature type="compositionally biased region" description="Polar residues" evidence="8">
    <location>
        <begin position="1"/>
        <end position="10"/>
    </location>
</feature>
<dbReference type="GO" id="GO:0005829">
    <property type="term" value="C:cytosol"/>
    <property type="evidence" value="ECO:0007669"/>
    <property type="project" value="TreeGrafter"/>
</dbReference>
<dbReference type="Gene3D" id="3.30.930.10">
    <property type="entry name" value="Bira Bifunctional Protein, Domain 2"/>
    <property type="match status" value="1"/>
</dbReference>
<dbReference type="Pfam" id="PF01336">
    <property type="entry name" value="tRNA_anti-codon"/>
    <property type="match status" value="1"/>
</dbReference>
<evidence type="ECO:0000313" key="12">
    <source>
        <dbReference type="Proteomes" id="UP000469215"/>
    </source>
</evidence>
<dbReference type="Pfam" id="PF00152">
    <property type="entry name" value="tRNA-synt_2"/>
    <property type="match status" value="1"/>
</dbReference>
<comment type="subcellular location">
    <subcellularLocation>
        <location evidence="1">Membrane</location>
        <topology evidence="1">Multi-pass membrane protein</topology>
    </subcellularLocation>
</comment>
<dbReference type="GO" id="GO:0004824">
    <property type="term" value="F:lysine-tRNA ligase activity"/>
    <property type="evidence" value="ECO:0007669"/>
    <property type="project" value="UniProtKB-EC"/>
</dbReference>
<keyword evidence="7" id="KW-0030">Aminoacyl-tRNA synthetase</keyword>
<dbReference type="InterPro" id="IPR018149">
    <property type="entry name" value="Lys-tRNA-synth_II_C"/>
</dbReference>
<protein>
    <submittedName>
        <fullName evidence="11">Bifunctional lysylphosphatidylglycerol synthetase/lysine--tRNA ligase LysX</fullName>
        <ecNumber evidence="11">2.3.2.3</ecNumber>
        <ecNumber evidence="11">6.1.1.6</ecNumber>
    </submittedName>
</protein>
<dbReference type="GO" id="GO:0006430">
    <property type="term" value="P:lysyl-tRNA aminoacylation"/>
    <property type="evidence" value="ECO:0007669"/>
    <property type="project" value="InterPro"/>
</dbReference>
<dbReference type="AlphaFoldDB" id="A0A6N9H679"/>
<dbReference type="InterPro" id="IPR004364">
    <property type="entry name" value="Aa-tRNA-synt_II"/>
</dbReference>
<evidence type="ECO:0000256" key="2">
    <source>
        <dbReference type="ARBA" id="ARBA00022598"/>
    </source>
</evidence>
<sequence length="1125" mass="121488">MNAQPQTPHSARSGRPGPLAHAQRGGRIASLRSPEGRELVARMLAALYAYAGLAAALLWLLGRVAPTVVVWPVLASGALNIPVAPSPVSVVLLCLLAWGLKRRMRLALILVVITEVLGALISVRALFWIWTHGVRTHPPQWVALHTALESVAILACAFFIVVTWWLRPAYPARVPGRAVARAGAVLGVGLLACVLWAALMSQLTARSAEPGILSVLVSFVRSFGLGRPHSGELPSLPIWVPGTISLLISATLVLAAYVLMRPVQSTHRWSGEQEVRLRELLARWPQADALSYFATRRDREAVFAPSGAAAVTYRQQGAHSLAGGDPVGDPAQWGAAIAAWLEHCRTRGQIPVACSVSEAGARAYSAFGLAVIPLGDEAVIDVDRFDLKKAAMTPVRRAADRAARAGAQIRIRRQGEIAPAELADLGTLAEAWLRGADDRGFSMALNRWGDPADSRTVVVEALVDEAPVGLLTFVPAGASTISLDVMRHAVQAPNGVTEAMVAALVAWCGDNGIAAVSLNFVVGRRIFSESERIGAGPVTRFNSRVLTFFNRFFQLESLYRSNAKYDPLWFPRFICIPDATSLLPAGVAFSMAEGFLPEVFGRIRSTGTLAADQLERIAQLGALPAHEAPHGPRRSPVFHHRLAHARALQDAGHSPYPIGAFDGIALADLPAAGPDPAALLAAWPAARPVVARIRRLRRHGGVVFAELVDGRAHVQAVLERSALGEDFGVWEHNLDTGDLVAVTGRPGASRNGTPSVLVSTVEIESKALVPIPFDGIADPEFRARHRSLDLLTSPAELETLRQRSAVMAEARAFLTAQGLREVETPVLNTVHGGASARPFRTYINAYSADLTLRIAPELYLKRLLVAGSGPIFEFSRNFRNEGADTTHNPEFTALEAYVPFADYTVMKDLTQGLIKAAATTLFGSPRLPLGSVRGTDFAWTDVDYDWPMVPIEDALSERLGRPVGLETDVDELLAIAREHGIPIGPTMGPGAILEELYGELVEATTTAPTFYCDFPQETSPLTGPHRTKPGRVERWDLVINGMEMGTAYSELTDPVEQRRRLTEQSWKAAHGDPEAMQVDEDFLAALEAGMPPTGGMGLGMDRLVMLLTRSTIRQVLTFPFVRPRR</sequence>
<dbReference type="EC" id="2.3.2.3" evidence="11"/>
<keyword evidence="2 11" id="KW-0436">Ligase</keyword>
<dbReference type="InterPro" id="IPR044136">
    <property type="entry name" value="Lys-tRNA-ligase_II_N"/>
</dbReference>
<keyword evidence="12" id="KW-1185">Reference proteome</keyword>
<dbReference type="Pfam" id="PF09924">
    <property type="entry name" value="LPG_synthase_C"/>
    <property type="match status" value="1"/>
</dbReference>
<feature type="transmembrane region" description="Helical" evidence="9">
    <location>
        <begin position="142"/>
        <end position="166"/>
    </location>
</feature>
<evidence type="ECO:0000256" key="3">
    <source>
        <dbReference type="ARBA" id="ARBA00022692"/>
    </source>
</evidence>
<dbReference type="NCBIfam" id="NF002821">
    <property type="entry name" value="PRK02983.1"/>
    <property type="match status" value="1"/>
</dbReference>
<dbReference type="Gene3D" id="2.40.50.140">
    <property type="entry name" value="Nucleic acid-binding proteins"/>
    <property type="match status" value="1"/>
</dbReference>
<dbReference type="GO" id="GO:0016020">
    <property type="term" value="C:membrane"/>
    <property type="evidence" value="ECO:0007669"/>
    <property type="project" value="UniProtKB-SubCell"/>
</dbReference>
<evidence type="ECO:0000259" key="10">
    <source>
        <dbReference type="PROSITE" id="PS50862"/>
    </source>
</evidence>
<organism evidence="11 12">
    <name type="scientific">Brevibacterium rongguiense</name>
    <dbReference type="NCBI Taxonomy" id="2695267"/>
    <lineage>
        <taxon>Bacteria</taxon>
        <taxon>Bacillati</taxon>
        <taxon>Actinomycetota</taxon>
        <taxon>Actinomycetes</taxon>
        <taxon>Micrococcales</taxon>
        <taxon>Brevibacteriaceae</taxon>
        <taxon>Brevibacterium</taxon>
    </lineage>
</organism>
<evidence type="ECO:0000256" key="4">
    <source>
        <dbReference type="ARBA" id="ARBA00022741"/>
    </source>
</evidence>
<dbReference type="SUPFAM" id="SSF55681">
    <property type="entry name" value="Class II aaRS and biotin synthetases"/>
    <property type="match status" value="1"/>
</dbReference>
<dbReference type="InterPro" id="IPR012340">
    <property type="entry name" value="NA-bd_OB-fold"/>
</dbReference>
<keyword evidence="6 9" id="KW-1133">Transmembrane helix</keyword>